<comment type="catalytic activity">
    <reaction evidence="9">
        <text>adenylyl-molybdopterin + molybdate = Mo-molybdopterin + AMP + H(+)</text>
        <dbReference type="Rhea" id="RHEA:35047"/>
        <dbReference type="ChEBI" id="CHEBI:15378"/>
        <dbReference type="ChEBI" id="CHEBI:36264"/>
        <dbReference type="ChEBI" id="CHEBI:62727"/>
        <dbReference type="ChEBI" id="CHEBI:71302"/>
        <dbReference type="ChEBI" id="CHEBI:456215"/>
    </reaction>
</comment>
<keyword evidence="7 9" id="KW-0460">Magnesium</keyword>
<evidence type="ECO:0000259" key="10">
    <source>
        <dbReference type="SMART" id="SM00852"/>
    </source>
</evidence>
<dbReference type="SUPFAM" id="SSF53218">
    <property type="entry name" value="Molybdenum cofactor biosynthesis proteins"/>
    <property type="match status" value="2"/>
</dbReference>
<dbReference type="Pfam" id="PF03453">
    <property type="entry name" value="MoeA_N"/>
    <property type="match status" value="2"/>
</dbReference>
<evidence type="ECO:0000256" key="1">
    <source>
        <dbReference type="ARBA" id="ARBA00001946"/>
    </source>
</evidence>
<dbReference type="InParanoid" id="A0A6P8H1K6"/>
<organism evidence="11 12">
    <name type="scientific">Actinia tenebrosa</name>
    <name type="common">Australian red waratah sea anemone</name>
    <dbReference type="NCBI Taxonomy" id="6105"/>
    <lineage>
        <taxon>Eukaryota</taxon>
        <taxon>Metazoa</taxon>
        <taxon>Cnidaria</taxon>
        <taxon>Anthozoa</taxon>
        <taxon>Hexacorallia</taxon>
        <taxon>Actiniaria</taxon>
        <taxon>Actiniidae</taxon>
        <taxon>Actinia</taxon>
    </lineage>
</organism>
<dbReference type="GO" id="GO:0005829">
    <property type="term" value="C:cytosol"/>
    <property type="evidence" value="ECO:0007669"/>
    <property type="project" value="TreeGrafter"/>
</dbReference>
<dbReference type="SMART" id="SM00852">
    <property type="entry name" value="MoCF_biosynth"/>
    <property type="match status" value="2"/>
</dbReference>
<feature type="domain" description="MoaB/Mog" evidence="10">
    <location>
        <begin position="9"/>
        <end position="156"/>
    </location>
</feature>
<evidence type="ECO:0000256" key="8">
    <source>
        <dbReference type="ARBA" id="ARBA00023150"/>
    </source>
</evidence>
<comment type="catalytic activity">
    <reaction evidence="9">
        <text>molybdopterin + ATP + H(+) = adenylyl-molybdopterin + diphosphate</text>
        <dbReference type="Rhea" id="RHEA:31331"/>
        <dbReference type="ChEBI" id="CHEBI:15378"/>
        <dbReference type="ChEBI" id="CHEBI:30616"/>
        <dbReference type="ChEBI" id="CHEBI:33019"/>
        <dbReference type="ChEBI" id="CHEBI:58698"/>
        <dbReference type="ChEBI" id="CHEBI:62727"/>
    </reaction>
</comment>
<evidence type="ECO:0000256" key="2">
    <source>
        <dbReference type="ARBA" id="ARBA00007589"/>
    </source>
</evidence>
<dbReference type="InterPro" id="IPR038987">
    <property type="entry name" value="MoeA-like"/>
</dbReference>
<proteinExistence type="inferred from homology"/>
<dbReference type="InterPro" id="IPR001453">
    <property type="entry name" value="MoaB/Mog_dom"/>
</dbReference>
<dbReference type="NCBIfam" id="TIGR00177">
    <property type="entry name" value="molyb_syn"/>
    <property type="match status" value="1"/>
</dbReference>
<evidence type="ECO:0000256" key="9">
    <source>
        <dbReference type="RuleBase" id="RU365090"/>
    </source>
</evidence>
<evidence type="ECO:0000256" key="4">
    <source>
        <dbReference type="ARBA" id="ARBA00022505"/>
    </source>
</evidence>
<accession>A0A6P8H1K6</accession>
<dbReference type="SUPFAM" id="SSF63882">
    <property type="entry name" value="MoeA N-terminal region -like"/>
    <property type="match status" value="1"/>
</dbReference>
<dbReference type="GO" id="GO:0006777">
    <property type="term" value="P:Mo-molybdopterin cofactor biosynthetic process"/>
    <property type="evidence" value="ECO:0007669"/>
    <property type="project" value="UniProtKB-UniRule"/>
</dbReference>
<keyword evidence="8 9" id="KW-0501">Molybdenum cofactor biosynthesis</keyword>
<dbReference type="CDD" id="cd00887">
    <property type="entry name" value="MoeA"/>
    <property type="match status" value="1"/>
</dbReference>
<dbReference type="InterPro" id="IPR008284">
    <property type="entry name" value="MoCF_biosynth_CS"/>
</dbReference>
<dbReference type="RefSeq" id="XP_031549528.1">
    <property type="nucleotide sequence ID" value="XM_031693668.1"/>
</dbReference>
<dbReference type="GeneID" id="116287056"/>
<dbReference type="PROSITE" id="PS01078">
    <property type="entry name" value="MOCF_BIOSYNTHESIS_1"/>
    <property type="match status" value="1"/>
</dbReference>
<dbReference type="PANTHER" id="PTHR10192">
    <property type="entry name" value="MOLYBDOPTERIN BIOSYNTHESIS PROTEIN"/>
    <property type="match status" value="1"/>
</dbReference>
<dbReference type="Gene3D" id="2.170.190.11">
    <property type="entry name" value="Molybdopterin biosynthesis moea protein, domain 3"/>
    <property type="match status" value="2"/>
</dbReference>
<gene>
    <name evidence="12" type="primary">LOC116287056</name>
</gene>
<keyword evidence="11" id="KW-1185">Reference proteome</keyword>
<dbReference type="Gene3D" id="3.90.105.10">
    <property type="entry name" value="Molybdopterin biosynthesis moea protein, domain 2"/>
    <property type="match status" value="2"/>
</dbReference>
<name>A0A6P8H1K6_ACTTE</name>
<dbReference type="GO" id="GO:0061599">
    <property type="term" value="F:molybdopterin molybdotransferase activity"/>
    <property type="evidence" value="ECO:0007669"/>
    <property type="project" value="UniProtKB-UniRule"/>
</dbReference>
<comment type="similarity">
    <text evidence="3">In the C-terminal section; belongs to the MoeA family.</text>
</comment>
<dbReference type="Gene3D" id="3.40.980.10">
    <property type="entry name" value="MoaB/Mog-like domain"/>
    <property type="match status" value="2"/>
</dbReference>
<keyword evidence="5 9" id="KW-0808">Transferase</keyword>
<dbReference type="Pfam" id="PF00994">
    <property type="entry name" value="MoCF_biosynth"/>
    <property type="match status" value="2"/>
</dbReference>
<keyword evidence="4 9" id="KW-0500">Molybdenum</keyword>
<dbReference type="CDD" id="cd00886">
    <property type="entry name" value="MogA_MoaB"/>
    <property type="match status" value="1"/>
</dbReference>
<sequence>MADEGIAVGILTVSDRCFQGKAEDRSGPNLTKLVLEAKELNVKQIEHDCVQDSVSEIKKILCKWSDVDKLQLIITTGGTGFSPRDVTPEATSQVIHRISPGLSQHMIAESLKVTPLAVLSRPVCGMRNKTLIINLPGSIKGSQECFQFILPVLPHALDIINGSPKATATHNAMAAKTPSSKDAPVHVCPHNAGRDLSKVAERDRHSPYPLMPMDKATSAVMEQANHLGAHLIDVQDGLDCVLAEDVCSEAPFPPFPASIKDGYVLASDGPGVRKVVGPVTAGEIGKTEVKVKILSTPKVGQDIRPIGFDISSGELVLSKGEVLGPAELGLLATVGVTQVSVFKKPKVAILSTGNEIVQPTGSPKAGQIRDSNKTTLTAAVKKEGFDVIDLGIARDNPESLEATLTKGLSEADVVISSGGVSMGEKDLLKPVLEDKLGATIHFGRVFMKPGRDARPVDQFFSEGISHNR</sequence>
<comment type="pathway">
    <text evidence="9">Cofactor biosynthesis; molybdopterin biosynthesis.</text>
</comment>
<dbReference type="UniPathway" id="UPA00344"/>
<keyword evidence="6 9" id="KW-0479">Metal-binding</keyword>
<dbReference type="Proteomes" id="UP000515163">
    <property type="component" value="Unplaced"/>
</dbReference>
<comment type="function">
    <text evidence="9">Catalyzes two steps in the biosynthesis of the molybdenum cofactor. In the first step, molybdopterin is adenylated. Subsequently, molybdate is inserted into adenylated molybdopterin and AMP is released.</text>
</comment>
<dbReference type="InterPro" id="IPR036135">
    <property type="entry name" value="MoeA_linker/N_sf"/>
</dbReference>
<comment type="similarity">
    <text evidence="9">Belongs to the MoeA family.</text>
</comment>
<evidence type="ECO:0000313" key="11">
    <source>
        <dbReference type="Proteomes" id="UP000515163"/>
    </source>
</evidence>
<evidence type="ECO:0000256" key="7">
    <source>
        <dbReference type="ARBA" id="ARBA00022842"/>
    </source>
</evidence>
<reference evidence="12" key="1">
    <citation type="submission" date="2025-08" db="UniProtKB">
        <authorList>
            <consortium name="RefSeq"/>
        </authorList>
    </citation>
    <scope>IDENTIFICATION</scope>
    <source>
        <tissue evidence="12">Tentacle</tissue>
    </source>
</reference>
<comment type="similarity">
    <text evidence="2">In the N-terminal section; belongs to the MoaB/Mog family.</text>
</comment>
<dbReference type="KEGG" id="aten:116287056"/>
<dbReference type="PANTHER" id="PTHR10192:SF5">
    <property type="entry name" value="GEPHYRIN"/>
    <property type="match status" value="1"/>
</dbReference>
<feature type="domain" description="MoaB/Mog" evidence="10">
    <location>
        <begin position="348"/>
        <end position="467"/>
    </location>
</feature>
<evidence type="ECO:0000313" key="12">
    <source>
        <dbReference type="RefSeq" id="XP_031549528.1"/>
    </source>
</evidence>
<dbReference type="AlphaFoldDB" id="A0A6P8H1K6"/>
<protein>
    <submittedName>
        <fullName evidence="12">Gephyrin-like</fullName>
    </submittedName>
</protein>
<evidence type="ECO:0000256" key="6">
    <source>
        <dbReference type="ARBA" id="ARBA00022723"/>
    </source>
</evidence>
<dbReference type="FunCoup" id="A0A6P8H1K6">
    <property type="interactions" value="747"/>
</dbReference>
<dbReference type="OrthoDB" id="4349954at2759"/>
<dbReference type="FunFam" id="3.40.980.10:FF:000002">
    <property type="entry name" value="Molybdopterin molybdenumtransferase"/>
    <property type="match status" value="1"/>
</dbReference>
<evidence type="ECO:0000256" key="5">
    <source>
        <dbReference type="ARBA" id="ARBA00022679"/>
    </source>
</evidence>
<dbReference type="GO" id="GO:0046872">
    <property type="term" value="F:metal ion binding"/>
    <property type="evidence" value="ECO:0007669"/>
    <property type="project" value="UniProtKB-UniRule"/>
</dbReference>
<dbReference type="FunFam" id="3.40.980.10:FF:000001">
    <property type="entry name" value="Molybdopterin molybdenumtransferase"/>
    <property type="match status" value="1"/>
</dbReference>
<evidence type="ECO:0000256" key="3">
    <source>
        <dbReference type="ARBA" id="ARBA00008339"/>
    </source>
</evidence>
<dbReference type="InterPro" id="IPR005110">
    <property type="entry name" value="MoeA_linker/N"/>
</dbReference>
<dbReference type="InterPro" id="IPR036425">
    <property type="entry name" value="MoaB/Mog-like_dom_sf"/>
</dbReference>
<comment type="cofactor">
    <cofactor evidence="1 9">
        <name>Mg(2+)</name>
        <dbReference type="ChEBI" id="CHEBI:18420"/>
    </cofactor>
</comment>
<dbReference type="GO" id="GO:0005524">
    <property type="term" value="F:ATP binding"/>
    <property type="evidence" value="ECO:0007669"/>
    <property type="project" value="UniProtKB-UniRule"/>
</dbReference>
<dbReference type="GO" id="GO:0061598">
    <property type="term" value="F:molybdopterin adenylyltransferase activity"/>
    <property type="evidence" value="ECO:0007669"/>
    <property type="project" value="UniProtKB-UniRule"/>
</dbReference>